<accession>A0A5D3BDZ2</accession>
<proteinExistence type="predicted"/>
<dbReference type="Proteomes" id="UP000321947">
    <property type="component" value="Unassembled WGS sequence"/>
</dbReference>
<evidence type="ECO:0008006" key="5">
    <source>
        <dbReference type="Google" id="ProtNLM"/>
    </source>
</evidence>
<dbReference type="AlphaFoldDB" id="A0A5D3BDZ2"/>
<dbReference type="Proteomes" id="UP000321393">
    <property type="component" value="Unassembled WGS sequence"/>
</dbReference>
<dbReference type="PANTHER" id="PTHR36617:SF15">
    <property type="entry name" value="REVERSE TRANSCRIPTASE ZINC-BINDING DOMAIN-CONTAINING PROTEIN"/>
    <property type="match status" value="1"/>
</dbReference>
<organism evidence="2 4">
    <name type="scientific">Cucumis melo var. makuwa</name>
    <name type="common">Oriental melon</name>
    <dbReference type="NCBI Taxonomy" id="1194695"/>
    <lineage>
        <taxon>Eukaryota</taxon>
        <taxon>Viridiplantae</taxon>
        <taxon>Streptophyta</taxon>
        <taxon>Embryophyta</taxon>
        <taxon>Tracheophyta</taxon>
        <taxon>Spermatophyta</taxon>
        <taxon>Magnoliopsida</taxon>
        <taxon>eudicotyledons</taxon>
        <taxon>Gunneridae</taxon>
        <taxon>Pentapetalae</taxon>
        <taxon>rosids</taxon>
        <taxon>fabids</taxon>
        <taxon>Cucurbitales</taxon>
        <taxon>Cucurbitaceae</taxon>
        <taxon>Benincaseae</taxon>
        <taxon>Cucumis</taxon>
    </lineage>
</organism>
<evidence type="ECO:0000313" key="3">
    <source>
        <dbReference type="Proteomes" id="UP000321393"/>
    </source>
</evidence>
<gene>
    <name evidence="2" type="ORF">E5676_scaffold194G00030</name>
    <name evidence="1" type="ORF">E6C27_scaffold340G00030</name>
</gene>
<dbReference type="PANTHER" id="PTHR36617">
    <property type="entry name" value="PROTEIN, PUTATIVE-RELATED"/>
    <property type="match status" value="1"/>
</dbReference>
<dbReference type="EMBL" id="SSTD01018933">
    <property type="protein sequence ID" value="TYJ97216.1"/>
    <property type="molecule type" value="Genomic_DNA"/>
</dbReference>
<dbReference type="OrthoDB" id="1306001at2759"/>
<evidence type="ECO:0000313" key="2">
    <source>
        <dbReference type="EMBL" id="TYJ97216.1"/>
    </source>
</evidence>
<dbReference type="EMBL" id="SSTE01005811">
    <property type="protein sequence ID" value="KAA0059964.1"/>
    <property type="molecule type" value="Genomic_DNA"/>
</dbReference>
<evidence type="ECO:0000313" key="1">
    <source>
        <dbReference type="EMBL" id="KAA0059964.1"/>
    </source>
</evidence>
<sequence length="315" mass="35983">MASILRGSPCKVDNSFKKQFDLLFSIIVSSEESAGTLNAYDLKLDSETEGANLSIPSTFLKDCLEFEGFLVGKDDRSPLLQFADRTLLFYKYDEKMLLKLKDAISESSRLQGRKAIVSIFRSTVRRLSLAKGALATIMSSLPTYYLSLFSIPENVAASLEKIMWNFFWEGYAGSKINHLVNWNKVSSPLKNESKEFWVSIARVWRSVDSLALFKLGNGHRIGFPTDLWVGNAPLKEQFFKLFKIAILPNGSVAAHWDFETSSWSLSFRRCLKDDEIAEFQSLLSQLSSEKVNNYDDYRSWSIDHHDRFTVKFRLT</sequence>
<reference evidence="3 4" key="1">
    <citation type="submission" date="2019-08" db="EMBL/GenBank/DDBJ databases">
        <title>Draft genome sequences of two oriental melons (Cucumis melo L. var makuwa).</title>
        <authorList>
            <person name="Kwon S.-Y."/>
        </authorList>
    </citation>
    <scope>NUCLEOTIDE SEQUENCE [LARGE SCALE GENOMIC DNA]</scope>
    <source>
        <strain evidence="4">cv. Chang Bougi</strain>
        <strain evidence="3">cv. SW 3</strain>
        <tissue evidence="2">Leaf</tissue>
    </source>
</reference>
<name>A0A5D3BDZ2_CUCMM</name>
<comment type="caution">
    <text evidence="2">The sequence shown here is derived from an EMBL/GenBank/DDBJ whole genome shotgun (WGS) entry which is preliminary data.</text>
</comment>
<evidence type="ECO:0000313" key="4">
    <source>
        <dbReference type="Proteomes" id="UP000321947"/>
    </source>
</evidence>
<protein>
    <recommendedName>
        <fullName evidence="5">Reverse transcriptase</fullName>
    </recommendedName>
</protein>